<organism evidence="2 3">
    <name type="scientific">Ceratocystis lukuohia</name>
    <dbReference type="NCBI Taxonomy" id="2019550"/>
    <lineage>
        <taxon>Eukaryota</taxon>
        <taxon>Fungi</taxon>
        <taxon>Dikarya</taxon>
        <taxon>Ascomycota</taxon>
        <taxon>Pezizomycotina</taxon>
        <taxon>Sordariomycetes</taxon>
        <taxon>Hypocreomycetidae</taxon>
        <taxon>Microascales</taxon>
        <taxon>Ceratocystidaceae</taxon>
        <taxon>Ceratocystis</taxon>
    </lineage>
</organism>
<comment type="caution">
    <text evidence="2">The sequence shown here is derived from an EMBL/GenBank/DDBJ whole genome shotgun (WGS) entry which is preliminary data.</text>
</comment>
<proteinExistence type="predicted"/>
<keyword evidence="1" id="KW-0732">Signal</keyword>
<dbReference type="PANTHER" id="PTHR34883:SF15">
    <property type="entry name" value="EXTRACELLULAR SERINE-RICH PROTEIN"/>
    <property type="match status" value="1"/>
</dbReference>
<evidence type="ECO:0000256" key="1">
    <source>
        <dbReference type="SAM" id="SignalP"/>
    </source>
</evidence>
<dbReference type="InterPro" id="IPR052953">
    <property type="entry name" value="Ser-rich/MCO-related"/>
</dbReference>
<dbReference type="RefSeq" id="XP_070860604.1">
    <property type="nucleotide sequence ID" value="XM_071000524.1"/>
</dbReference>
<feature type="chain" id="PRO_5046933241" evidence="1">
    <location>
        <begin position="17"/>
        <end position="150"/>
    </location>
</feature>
<accession>A0ABR4MMA6</accession>
<evidence type="ECO:0000313" key="3">
    <source>
        <dbReference type="Proteomes" id="UP001610728"/>
    </source>
</evidence>
<dbReference type="GeneID" id="98117742"/>
<evidence type="ECO:0000313" key="2">
    <source>
        <dbReference type="EMBL" id="KAL2889424.1"/>
    </source>
</evidence>
<sequence length="150" mass="15879">MRFPLATLLAATTVLAAPSSTVETGPSPGSHAPAATHSVLISKNEIYPPNTVAKVGDSINFIFVGGTDMVAQSSYDAPCVQLEGGFYFGSYFIEGPKHHSILLEVMNNDPIWLFNGAEDYCRNGGVVGAINSPETPQMNVADFKKAAMAK</sequence>
<name>A0ABR4MMA6_9PEZI</name>
<keyword evidence="3" id="KW-1185">Reference proteome</keyword>
<gene>
    <name evidence="2" type="ORF">HOO65_030925</name>
</gene>
<reference evidence="2 3" key="1">
    <citation type="submission" date="2020-05" db="EMBL/GenBank/DDBJ databases">
        <title>Ceratocystis lukuohia genome.</title>
        <authorList>
            <person name="Harrington T.C."/>
            <person name="Kim K."/>
            <person name="Mayers C.G."/>
        </authorList>
    </citation>
    <scope>NUCLEOTIDE SEQUENCE [LARGE SCALE GENOMIC DNA]</scope>
    <source>
        <strain evidence="2 3">C4212</strain>
    </source>
</reference>
<feature type="signal peptide" evidence="1">
    <location>
        <begin position="1"/>
        <end position="16"/>
    </location>
</feature>
<dbReference type="EMBL" id="JABSNW010000003">
    <property type="protein sequence ID" value="KAL2889424.1"/>
    <property type="molecule type" value="Genomic_DNA"/>
</dbReference>
<protein>
    <submittedName>
        <fullName evidence="2">Extracellular serine-rich protein</fullName>
    </submittedName>
</protein>
<dbReference type="PANTHER" id="PTHR34883">
    <property type="entry name" value="SERINE-RICH PROTEIN, PUTATIVE-RELATED-RELATED"/>
    <property type="match status" value="1"/>
</dbReference>
<dbReference type="Proteomes" id="UP001610728">
    <property type="component" value="Unassembled WGS sequence"/>
</dbReference>